<protein>
    <submittedName>
        <fullName evidence="2">Uncharacterized protein</fullName>
    </submittedName>
</protein>
<evidence type="ECO:0000313" key="2">
    <source>
        <dbReference type="EMBL" id="KTB44111.1"/>
    </source>
</evidence>
<evidence type="ECO:0000313" key="3">
    <source>
        <dbReference type="Proteomes" id="UP000054988"/>
    </source>
</evidence>
<sequence>MKTTIMYGEEVVHKGQKVKKITHSLNRNADEWSAENAEYHNMMRDVDMAGHHSNDNEGPDPASMQLPPGEEGMLSSYAGGELEYHTLLTSTLEHSNQQGDDHTHEDWVKLQNEYWEKQKPHILRAYLAFKVFGAPTTDAGTNDSWTITTMDFHFTGPKHGFLGGSPEQPTIAFSFSLFEIYCQIHCMCLKFSVNGLAWSLQYIHLLPQASHLEDQLQFAWDAYLEIMCDVEELMLSALSRDNHTVYNETLCELPNLTIWSSKDGCCFTSANLSLSHPSYSSCPLYSGCPSYSSHPLYSNLTNLVTNLSHCPFSPTNLSNNLDYELYWNNVKEFTASQLEAAEASFNNVPASSNHNPSELKVATYRISENIEEDWDEAMRNIGTTVGQYGVLYLKCHGYGTERARLVVEAYC</sequence>
<dbReference type="AlphaFoldDB" id="A0A0W0G6E4"/>
<comment type="caution">
    <text evidence="2">The sequence shown here is derived from an EMBL/GenBank/DDBJ whole genome shotgun (WGS) entry which is preliminary data.</text>
</comment>
<proteinExistence type="predicted"/>
<name>A0A0W0G6E4_MONRR</name>
<evidence type="ECO:0000256" key="1">
    <source>
        <dbReference type="SAM" id="MobiDB-lite"/>
    </source>
</evidence>
<organism evidence="2 3">
    <name type="scientific">Moniliophthora roreri</name>
    <name type="common">Frosty pod rot fungus</name>
    <name type="synonym">Monilia roreri</name>
    <dbReference type="NCBI Taxonomy" id="221103"/>
    <lineage>
        <taxon>Eukaryota</taxon>
        <taxon>Fungi</taxon>
        <taxon>Dikarya</taxon>
        <taxon>Basidiomycota</taxon>
        <taxon>Agaricomycotina</taxon>
        <taxon>Agaricomycetes</taxon>
        <taxon>Agaricomycetidae</taxon>
        <taxon>Agaricales</taxon>
        <taxon>Marasmiineae</taxon>
        <taxon>Marasmiaceae</taxon>
        <taxon>Moniliophthora</taxon>
    </lineage>
</organism>
<feature type="region of interest" description="Disordered" evidence="1">
    <location>
        <begin position="48"/>
        <end position="75"/>
    </location>
</feature>
<reference evidence="2 3" key="1">
    <citation type="submission" date="2015-12" db="EMBL/GenBank/DDBJ databases">
        <title>Draft genome sequence of Moniliophthora roreri, the causal agent of frosty pod rot of cacao.</title>
        <authorList>
            <person name="Aime M.C."/>
            <person name="Diaz-Valderrama J.R."/>
            <person name="Kijpornyongpan T."/>
            <person name="Phillips-Mora W."/>
        </authorList>
    </citation>
    <scope>NUCLEOTIDE SEQUENCE [LARGE SCALE GENOMIC DNA]</scope>
    <source>
        <strain evidence="2 3">MCA 2952</strain>
    </source>
</reference>
<gene>
    <name evidence="2" type="ORF">WG66_3302</name>
</gene>
<dbReference type="Proteomes" id="UP000054988">
    <property type="component" value="Unassembled WGS sequence"/>
</dbReference>
<accession>A0A0W0G6E4</accession>
<dbReference type="EMBL" id="LATX01000996">
    <property type="protein sequence ID" value="KTB44111.1"/>
    <property type="molecule type" value="Genomic_DNA"/>
</dbReference>